<dbReference type="EMBL" id="SNWM01000003">
    <property type="protein sequence ID" value="TDO21723.1"/>
    <property type="molecule type" value="Genomic_DNA"/>
</dbReference>
<name>A0A4R6IIE3_9SPHI</name>
<dbReference type="Gene3D" id="3.10.50.40">
    <property type="match status" value="2"/>
</dbReference>
<evidence type="ECO:0000256" key="4">
    <source>
        <dbReference type="ARBA" id="ARBA00023110"/>
    </source>
</evidence>
<reference evidence="8 9" key="1">
    <citation type="submission" date="2019-03" db="EMBL/GenBank/DDBJ databases">
        <title>Genomic Encyclopedia of Archaeal and Bacterial Type Strains, Phase II (KMG-II): from individual species to whole genera.</title>
        <authorList>
            <person name="Goeker M."/>
        </authorList>
    </citation>
    <scope>NUCLEOTIDE SEQUENCE [LARGE SCALE GENOMIC DNA]</scope>
    <source>
        <strain evidence="8 9">DSM 19034</strain>
    </source>
</reference>
<sequence>MKKSLVILFAATLGLAACNNYKKAPGGTLYLIHKSGGGEKIQPGDIVKLNFIRKSEKDSIMNSTYDMEQPQVFPVAKKTYAGDMNDILTNFGEGDSATFKLNLDTMALKTGQPKPVGTKDTYWVFTVKIEKVLHKPAGEADSTFQKKAQEFFQKDYAASVEKRKSSEEGKIKKYIADNNLKMTTTASGLQYVIEKPGDAQRPAPTDTLMINYTGKFTTKKSDGKANIFDTSVKKDAEAAGTYNPAVQYAPRPFLIGRAILGFDEALKMLGKGGKGTFIIPSRLGYGEAGMQPQIAPFSPLVFEVEVVDIKKPTGAAAPVAAAPATK</sequence>
<evidence type="ECO:0000259" key="7">
    <source>
        <dbReference type="PROSITE" id="PS50059"/>
    </source>
</evidence>
<keyword evidence="9" id="KW-1185">Reference proteome</keyword>
<dbReference type="Proteomes" id="UP000295499">
    <property type="component" value="Unassembled WGS sequence"/>
</dbReference>
<dbReference type="PANTHER" id="PTHR43811">
    <property type="entry name" value="FKBP-TYPE PEPTIDYL-PROLYL CIS-TRANS ISOMERASE FKPA"/>
    <property type="match status" value="1"/>
</dbReference>
<evidence type="ECO:0000256" key="2">
    <source>
        <dbReference type="ARBA" id="ARBA00006577"/>
    </source>
</evidence>
<evidence type="ECO:0000313" key="8">
    <source>
        <dbReference type="EMBL" id="TDO21723.1"/>
    </source>
</evidence>
<evidence type="ECO:0000256" key="5">
    <source>
        <dbReference type="ARBA" id="ARBA00023235"/>
    </source>
</evidence>
<keyword evidence="4 6" id="KW-0697">Rotamase</keyword>
<gene>
    <name evidence="8" type="ORF">CLV32_2830</name>
</gene>
<dbReference type="InterPro" id="IPR046357">
    <property type="entry name" value="PPIase_dom_sf"/>
</dbReference>
<dbReference type="PANTHER" id="PTHR43811:SF19">
    <property type="entry name" value="39 KDA FK506-BINDING NUCLEAR PROTEIN"/>
    <property type="match status" value="1"/>
</dbReference>
<evidence type="ECO:0000256" key="6">
    <source>
        <dbReference type="PROSITE-ProRule" id="PRU00277"/>
    </source>
</evidence>
<dbReference type="EC" id="5.2.1.8" evidence="3 6"/>
<proteinExistence type="inferred from homology"/>
<dbReference type="RefSeq" id="WP_133556447.1">
    <property type="nucleotide sequence ID" value="NZ_SNWM01000003.1"/>
</dbReference>
<dbReference type="SUPFAM" id="SSF54534">
    <property type="entry name" value="FKBP-like"/>
    <property type="match status" value="2"/>
</dbReference>
<keyword evidence="5 6" id="KW-0413">Isomerase</keyword>
<evidence type="ECO:0000256" key="1">
    <source>
        <dbReference type="ARBA" id="ARBA00000971"/>
    </source>
</evidence>
<dbReference type="PROSITE" id="PS51257">
    <property type="entry name" value="PROKAR_LIPOPROTEIN"/>
    <property type="match status" value="1"/>
</dbReference>
<protein>
    <recommendedName>
        <fullName evidence="3 6">peptidylprolyl isomerase</fullName>
        <ecNumber evidence="3 6">5.2.1.8</ecNumber>
    </recommendedName>
</protein>
<evidence type="ECO:0000313" key="9">
    <source>
        <dbReference type="Proteomes" id="UP000295499"/>
    </source>
</evidence>
<dbReference type="GO" id="GO:0003755">
    <property type="term" value="F:peptidyl-prolyl cis-trans isomerase activity"/>
    <property type="evidence" value="ECO:0007669"/>
    <property type="project" value="UniProtKB-KW"/>
</dbReference>
<comment type="similarity">
    <text evidence="2">Belongs to the FKBP-type PPIase family.</text>
</comment>
<dbReference type="InterPro" id="IPR001179">
    <property type="entry name" value="PPIase_FKBP_dom"/>
</dbReference>
<dbReference type="Pfam" id="PF00254">
    <property type="entry name" value="FKBP_C"/>
    <property type="match status" value="1"/>
</dbReference>
<dbReference type="AlphaFoldDB" id="A0A4R6IIE3"/>
<accession>A0A4R6IIE3</accession>
<dbReference type="PROSITE" id="PS50059">
    <property type="entry name" value="FKBP_PPIASE"/>
    <property type="match status" value="1"/>
</dbReference>
<evidence type="ECO:0000256" key="3">
    <source>
        <dbReference type="ARBA" id="ARBA00013194"/>
    </source>
</evidence>
<organism evidence="8 9">
    <name type="scientific">Pedobacter duraquae</name>
    <dbReference type="NCBI Taxonomy" id="425511"/>
    <lineage>
        <taxon>Bacteria</taxon>
        <taxon>Pseudomonadati</taxon>
        <taxon>Bacteroidota</taxon>
        <taxon>Sphingobacteriia</taxon>
        <taxon>Sphingobacteriales</taxon>
        <taxon>Sphingobacteriaceae</taxon>
        <taxon>Pedobacter</taxon>
    </lineage>
</organism>
<comment type="caution">
    <text evidence="8">The sequence shown here is derived from an EMBL/GenBank/DDBJ whole genome shotgun (WGS) entry which is preliminary data.</text>
</comment>
<dbReference type="OrthoDB" id="9814548at2"/>
<comment type="catalytic activity">
    <reaction evidence="1 6">
        <text>[protein]-peptidylproline (omega=180) = [protein]-peptidylproline (omega=0)</text>
        <dbReference type="Rhea" id="RHEA:16237"/>
        <dbReference type="Rhea" id="RHEA-COMP:10747"/>
        <dbReference type="Rhea" id="RHEA-COMP:10748"/>
        <dbReference type="ChEBI" id="CHEBI:83833"/>
        <dbReference type="ChEBI" id="CHEBI:83834"/>
        <dbReference type="EC" id="5.2.1.8"/>
    </reaction>
</comment>
<feature type="domain" description="PPIase FKBP-type" evidence="7">
    <location>
        <begin position="205"/>
        <end position="310"/>
    </location>
</feature>